<feature type="coiled-coil region" evidence="4">
    <location>
        <begin position="237"/>
        <end position="292"/>
    </location>
</feature>
<accession>A0A9W6ZL62</accession>
<name>A0A9W6ZL62_9STRA</name>
<keyword evidence="4" id="KW-0175">Coiled coil</keyword>
<dbReference type="PROSITE" id="PS50297">
    <property type="entry name" value="ANK_REP_REGION"/>
    <property type="match status" value="2"/>
</dbReference>
<dbReference type="AlphaFoldDB" id="A0A9W6ZL62"/>
<dbReference type="SUPFAM" id="SSF48403">
    <property type="entry name" value="Ankyrin repeat"/>
    <property type="match status" value="1"/>
</dbReference>
<dbReference type="SMART" id="SM00248">
    <property type="entry name" value="ANK"/>
    <property type="match status" value="6"/>
</dbReference>
<reference evidence="6" key="1">
    <citation type="submission" date="2022-07" db="EMBL/GenBank/DDBJ databases">
        <title>Genome analysis of Parmales, a sister group of diatoms, reveals the evolutionary specialization of diatoms from phago-mixotrophs to photoautotrophs.</title>
        <authorList>
            <person name="Ban H."/>
            <person name="Sato S."/>
            <person name="Yoshikawa S."/>
            <person name="Kazumasa Y."/>
            <person name="Nakamura Y."/>
            <person name="Ichinomiya M."/>
            <person name="Saitoh K."/>
            <person name="Sato N."/>
            <person name="Blanc-Mathieu R."/>
            <person name="Endo H."/>
            <person name="Kuwata A."/>
            <person name="Ogata H."/>
        </authorList>
    </citation>
    <scope>NUCLEOTIDE SEQUENCE</scope>
</reference>
<organism evidence="6 7">
    <name type="scientific">Triparma retinervis</name>
    <dbReference type="NCBI Taxonomy" id="2557542"/>
    <lineage>
        <taxon>Eukaryota</taxon>
        <taxon>Sar</taxon>
        <taxon>Stramenopiles</taxon>
        <taxon>Ochrophyta</taxon>
        <taxon>Bolidophyceae</taxon>
        <taxon>Parmales</taxon>
        <taxon>Triparmaceae</taxon>
        <taxon>Triparma</taxon>
    </lineage>
</organism>
<dbReference type="InterPro" id="IPR036770">
    <property type="entry name" value="Ankyrin_rpt-contain_sf"/>
</dbReference>
<dbReference type="InterPro" id="IPR002110">
    <property type="entry name" value="Ankyrin_rpt"/>
</dbReference>
<keyword evidence="7" id="KW-1185">Reference proteome</keyword>
<protein>
    <submittedName>
        <fullName evidence="6">Uncharacterized protein</fullName>
    </submittedName>
</protein>
<dbReference type="Pfam" id="PF12796">
    <property type="entry name" value="Ank_2"/>
    <property type="match status" value="2"/>
</dbReference>
<keyword evidence="1" id="KW-0677">Repeat</keyword>
<evidence type="ECO:0000256" key="3">
    <source>
        <dbReference type="PROSITE-ProRule" id="PRU00023"/>
    </source>
</evidence>
<dbReference type="PANTHER" id="PTHR24141:SF1">
    <property type="entry name" value="2-5A-DEPENDENT RIBONUCLEASE"/>
    <property type="match status" value="1"/>
</dbReference>
<dbReference type="GO" id="GO:0004540">
    <property type="term" value="F:RNA nuclease activity"/>
    <property type="evidence" value="ECO:0007669"/>
    <property type="project" value="TreeGrafter"/>
</dbReference>
<feature type="repeat" description="ANK" evidence="3">
    <location>
        <begin position="438"/>
        <end position="470"/>
    </location>
</feature>
<evidence type="ECO:0000313" key="7">
    <source>
        <dbReference type="Proteomes" id="UP001165082"/>
    </source>
</evidence>
<dbReference type="GO" id="GO:0003723">
    <property type="term" value="F:RNA binding"/>
    <property type="evidence" value="ECO:0007669"/>
    <property type="project" value="TreeGrafter"/>
</dbReference>
<feature type="repeat" description="ANK" evidence="3">
    <location>
        <begin position="372"/>
        <end position="404"/>
    </location>
</feature>
<feature type="repeat" description="ANK" evidence="3">
    <location>
        <begin position="405"/>
        <end position="437"/>
    </location>
</feature>
<dbReference type="PANTHER" id="PTHR24141">
    <property type="entry name" value="2-5A-DEPENDENT RIBONUCLEASE"/>
    <property type="match status" value="1"/>
</dbReference>
<evidence type="ECO:0000313" key="6">
    <source>
        <dbReference type="EMBL" id="GMH52000.1"/>
    </source>
</evidence>
<evidence type="ECO:0000256" key="5">
    <source>
        <dbReference type="SAM" id="MobiDB-lite"/>
    </source>
</evidence>
<feature type="region of interest" description="Disordered" evidence="5">
    <location>
        <begin position="68"/>
        <end position="101"/>
    </location>
</feature>
<dbReference type="OrthoDB" id="190117at2759"/>
<evidence type="ECO:0000256" key="1">
    <source>
        <dbReference type="ARBA" id="ARBA00022737"/>
    </source>
</evidence>
<sequence>MFKALKGKAAAALDAAATTTTGGGGGNTKELEAKLASMEKELKKKTEALTKIQTKLKKAEETEQKLLGDLQKKEAELNRNNKQLDKFKKEGASASGALQSKMDEQQKELDEANEKISGAFKERDDALAQMEEKTKQMEAMKSLADSSTALQKELEVSYGAIGEQEKKFQDRIVTLRKQLEVAERKVMNAKYMSESHEQLSAETQMRLFQSQNTATECDRRLQRSLERYASLEHDLQMDKLTNQVQTGRTRIQETEQSIRECYSDPLLKVPAGTAKRRQLKKFEEKLKTLRRQQKSQSEFLTQITNVGDSNELIRTAANNNDIPTVKRLLRQGISCNVPDETGFSAFKYACGKGHMHVIRLMLDHADIQDEDGRLTPLILAAKNSHDSVVRLLVRRGALIDATDQIGRTALHVACDNNNRSTALELLDLGCGVSAVDKKGNTSLHYAAQRNYAPIARLLLDRGIVTDQVNVDGLTAINIAMEAKNQRVIEVLVDDRKAKQIKVQMENEKNARISTGDFENNLIRELAG</sequence>
<dbReference type="PROSITE" id="PS50088">
    <property type="entry name" value="ANK_REPEAT"/>
    <property type="match status" value="3"/>
</dbReference>
<feature type="compositionally biased region" description="Basic and acidic residues" evidence="5">
    <location>
        <begin position="68"/>
        <end position="91"/>
    </location>
</feature>
<dbReference type="Gene3D" id="1.25.40.20">
    <property type="entry name" value="Ankyrin repeat-containing domain"/>
    <property type="match status" value="2"/>
</dbReference>
<dbReference type="Gene3D" id="1.10.287.1490">
    <property type="match status" value="1"/>
</dbReference>
<dbReference type="GO" id="GO:0006396">
    <property type="term" value="P:RNA processing"/>
    <property type="evidence" value="ECO:0007669"/>
    <property type="project" value="TreeGrafter"/>
</dbReference>
<keyword evidence="2 3" id="KW-0040">ANK repeat</keyword>
<dbReference type="Proteomes" id="UP001165082">
    <property type="component" value="Unassembled WGS sequence"/>
</dbReference>
<evidence type="ECO:0000256" key="2">
    <source>
        <dbReference type="ARBA" id="ARBA00023043"/>
    </source>
</evidence>
<dbReference type="EMBL" id="BRXZ01003299">
    <property type="protein sequence ID" value="GMH52000.1"/>
    <property type="molecule type" value="Genomic_DNA"/>
</dbReference>
<gene>
    <name evidence="6" type="ORF">TrRE_jg5711</name>
</gene>
<evidence type="ECO:0000256" key="4">
    <source>
        <dbReference type="SAM" id="Coils"/>
    </source>
</evidence>
<proteinExistence type="predicted"/>
<comment type="caution">
    <text evidence="6">The sequence shown here is derived from an EMBL/GenBank/DDBJ whole genome shotgun (WGS) entry which is preliminary data.</text>
</comment>